<name>A0ABW3B0U8_9FLAO</name>
<evidence type="ECO:0008006" key="3">
    <source>
        <dbReference type="Google" id="ProtNLM"/>
    </source>
</evidence>
<evidence type="ECO:0000313" key="2">
    <source>
        <dbReference type="Proteomes" id="UP001597012"/>
    </source>
</evidence>
<reference evidence="2" key="1">
    <citation type="journal article" date="2019" name="Int. J. Syst. Evol. Microbiol.">
        <title>The Global Catalogue of Microorganisms (GCM) 10K type strain sequencing project: providing services to taxonomists for standard genome sequencing and annotation.</title>
        <authorList>
            <consortium name="The Broad Institute Genomics Platform"/>
            <consortium name="The Broad Institute Genome Sequencing Center for Infectious Disease"/>
            <person name="Wu L."/>
            <person name="Ma J."/>
        </authorList>
    </citation>
    <scope>NUCLEOTIDE SEQUENCE [LARGE SCALE GENOMIC DNA]</scope>
    <source>
        <strain evidence="2">CCUG 61948</strain>
    </source>
</reference>
<proteinExistence type="predicted"/>
<evidence type="ECO:0000313" key="1">
    <source>
        <dbReference type="EMBL" id="MFD0796378.1"/>
    </source>
</evidence>
<keyword evidence="2" id="KW-1185">Reference proteome</keyword>
<organism evidence="1 2">
    <name type="scientific">Maribacter chungangensis</name>
    <dbReference type="NCBI Taxonomy" id="1069117"/>
    <lineage>
        <taxon>Bacteria</taxon>
        <taxon>Pseudomonadati</taxon>
        <taxon>Bacteroidota</taxon>
        <taxon>Flavobacteriia</taxon>
        <taxon>Flavobacteriales</taxon>
        <taxon>Flavobacteriaceae</taxon>
        <taxon>Maribacter</taxon>
    </lineage>
</organism>
<dbReference type="RefSeq" id="WP_379932139.1">
    <property type="nucleotide sequence ID" value="NZ_JBHTHY010000003.1"/>
</dbReference>
<dbReference type="Proteomes" id="UP001597012">
    <property type="component" value="Unassembled WGS sequence"/>
</dbReference>
<sequence>MLNIRIFSNFELKNKDMDIKASKIELVKMILNINNDTVIKKVLDFVTNEKSDFWNELTESEQVEIQKGIAQLDQGKRMLYKDVLKTIS</sequence>
<gene>
    <name evidence="1" type="ORF">ACFQZJ_02815</name>
</gene>
<accession>A0ABW3B0U8</accession>
<comment type="caution">
    <text evidence="1">The sequence shown here is derived from an EMBL/GenBank/DDBJ whole genome shotgun (WGS) entry which is preliminary data.</text>
</comment>
<dbReference type="EMBL" id="JBHTHY010000003">
    <property type="protein sequence ID" value="MFD0796378.1"/>
    <property type="molecule type" value="Genomic_DNA"/>
</dbReference>
<protein>
    <recommendedName>
        <fullName evidence="3">Addiction module protein</fullName>
    </recommendedName>
</protein>